<evidence type="ECO:0000256" key="3">
    <source>
        <dbReference type="ARBA" id="ARBA00022801"/>
    </source>
</evidence>
<dbReference type="EC" id="3.2.1.22" evidence="2"/>
<dbReference type="Pfam" id="PF02065">
    <property type="entry name" value="Melibiase"/>
    <property type="match status" value="1"/>
</dbReference>
<evidence type="ECO:0000256" key="2">
    <source>
        <dbReference type="ARBA" id="ARBA00012755"/>
    </source>
</evidence>
<dbReference type="InterPro" id="IPR038417">
    <property type="entry name" value="Alpga-gal_N_sf"/>
</dbReference>
<dbReference type="EMBL" id="JAAXOX010000008">
    <property type="protein sequence ID" value="NKY23738.1"/>
    <property type="molecule type" value="Genomic_DNA"/>
</dbReference>
<dbReference type="AlphaFoldDB" id="A0A7X6R003"/>
<dbReference type="SUPFAM" id="SSF51445">
    <property type="entry name" value="(Trans)glycosidases"/>
    <property type="match status" value="1"/>
</dbReference>
<dbReference type="Pfam" id="PF16875">
    <property type="entry name" value="Glyco_hydro_36N"/>
    <property type="match status" value="1"/>
</dbReference>
<protein>
    <recommendedName>
        <fullName evidence="2">alpha-galactosidase</fullName>
        <ecNumber evidence="2">3.2.1.22</ecNumber>
    </recommendedName>
</protein>
<proteinExistence type="predicted"/>
<sequence>MTAGGGPADRPGHGPPGDHRSPRPAPHAARPPPGPTTTGPPRRPDQARPRPATPALEPHVTATPTPRPADAPVLLRRDGVALLLDPQPTGLPAVLHWGTDPGELSGADLLAWRDAVGRQSAPATLDAAWQANLLPQETDGWSGRPGSQLVRDGVLLTPVWRVESITAGPDRATVRAVDTANGLHLDLDLAFSPGGLLGLRHRLTVAEDAPAPVEVSWLEATLPVPSRAHLLTSFTGRWTREKAPVTGELPPGAVLRQSRRGRPGHDQPWLYALSTDRPRNRDGEVWAVHLGWPADTGYRTDRSPEFPTLLGAGELLRPGELVLGPGQAYTAPTAWFAWSDRGLDGITARFHRHLRHRPQHPRRERPLVLNTWEAVYFDHDPATVLRLADRAAEIGVERFVLDDGWFPARRDDTRGLGDWSVDRTVWPQGLAPLAEHVRARGMEFGLWVEPEMVNLDSDLARAHPDWLLHDPAAVPGPDGLSWRSQWVLDVARPEAYEYLLGRLSALVEDLGIAFLKWDHNRDLVDARHGGRPGVHAQTVAVLRLMAELKAAHPGLEIESCSSGGARSDLGVLEVTDRVWASDSNDAVERQDIQRWTGLLLPPELVGSHVGPTTAHSSGRTVGLSYRLATALIGSAGFEWHLTACPPEEVEVLRRFGALYRELRGVIHHGEAVQGDLRDPAWRLTGAVLPERAVYVLATVATLADARPEPIRLPGLDPERHYRLRVRDEVGTARWAPGTPPWIAAGEVTLPGRVLTEVGVQVPCLWPVQALVLDAEAVPAG</sequence>
<comment type="catalytic activity">
    <reaction evidence="1">
        <text>Hydrolysis of terminal, non-reducing alpha-D-galactose residues in alpha-D-galactosides, including galactose oligosaccharides, galactomannans and galactolipids.</text>
        <dbReference type="EC" id="3.2.1.22"/>
    </reaction>
</comment>
<feature type="domain" description="Glycosyl hydrolase family 36 N-terminal" evidence="6">
    <location>
        <begin position="90"/>
        <end position="321"/>
    </location>
</feature>
<dbReference type="GO" id="GO:0016052">
    <property type="term" value="P:carbohydrate catabolic process"/>
    <property type="evidence" value="ECO:0007669"/>
    <property type="project" value="InterPro"/>
</dbReference>
<dbReference type="FunFam" id="3.20.20.70:FF:000118">
    <property type="entry name" value="Alpha-galactosidase"/>
    <property type="match status" value="1"/>
</dbReference>
<accession>A0A7X6R003</accession>
<dbReference type="PANTHER" id="PTHR43053">
    <property type="entry name" value="GLYCOSIDASE FAMILY 31"/>
    <property type="match status" value="1"/>
</dbReference>
<evidence type="ECO:0000259" key="6">
    <source>
        <dbReference type="Pfam" id="PF16875"/>
    </source>
</evidence>
<dbReference type="CDD" id="cd14791">
    <property type="entry name" value="GH36"/>
    <property type="match status" value="1"/>
</dbReference>
<keyword evidence="8" id="KW-1185">Reference proteome</keyword>
<dbReference type="InterPro" id="IPR017853">
    <property type="entry name" value="GH"/>
</dbReference>
<dbReference type="Gene3D" id="2.70.98.60">
    <property type="entry name" value="alpha-galactosidase from lactobacil brevis"/>
    <property type="match status" value="1"/>
</dbReference>
<gene>
    <name evidence="7" type="ORF">HGA03_13795</name>
</gene>
<evidence type="ECO:0000313" key="7">
    <source>
        <dbReference type="EMBL" id="NKY23738.1"/>
    </source>
</evidence>
<dbReference type="Proteomes" id="UP000581206">
    <property type="component" value="Unassembled WGS sequence"/>
</dbReference>
<feature type="compositionally biased region" description="Basic and acidic residues" evidence="5">
    <location>
        <begin position="10"/>
        <end position="21"/>
    </location>
</feature>
<evidence type="ECO:0000313" key="8">
    <source>
        <dbReference type="Proteomes" id="UP000581206"/>
    </source>
</evidence>
<dbReference type="InterPro" id="IPR031704">
    <property type="entry name" value="Glyco_hydro_36_N"/>
</dbReference>
<dbReference type="PROSITE" id="PS00512">
    <property type="entry name" value="ALPHA_GALACTOSIDASE"/>
    <property type="match status" value="1"/>
</dbReference>
<keyword evidence="3" id="KW-0378">Hydrolase</keyword>
<dbReference type="PRINTS" id="PR00743">
    <property type="entry name" value="GLHYDRLASE36"/>
</dbReference>
<dbReference type="PANTHER" id="PTHR43053:SF3">
    <property type="entry name" value="ALPHA-GALACTOSIDASE C-RELATED"/>
    <property type="match status" value="1"/>
</dbReference>
<dbReference type="GO" id="GO:0004557">
    <property type="term" value="F:alpha-galactosidase activity"/>
    <property type="evidence" value="ECO:0007669"/>
    <property type="project" value="UniProtKB-EC"/>
</dbReference>
<reference evidence="7 8" key="1">
    <citation type="submission" date="2020-04" db="EMBL/GenBank/DDBJ databases">
        <title>MicrobeNet Type strains.</title>
        <authorList>
            <person name="Nicholson A.C."/>
        </authorList>
    </citation>
    <scope>NUCLEOTIDE SEQUENCE [LARGE SCALE GENOMIC DNA]</scope>
    <source>
        <strain evidence="7 8">ATCC BAA-788</strain>
    </source>
</reference>
<evidence type="ECO:0000256" key="4">
    <source>
        <dbReference type="ARBA" id="ARBA00023295"/>
    </source>
</evidence>
<organism evidence="7 8">
    <name type="scientific">Cellulomonas denverensis</name>
    <dbReference type="NCBI Taxonomy" id="264297"/>
    <lineage>
        <taxon>Bacteria</taxon>
        <taxon>Bacillati</taxon>
        <taxon>Actinomycetota</taxon>
        <taxon>Actinomycetes</taxon>
        <taxon>Micrococcales</taxon>
        <taxon>Cellulomonadaceae</taxon>
        <taxon>Cellulomonas</taxon>
    </lineage>
</organism>
<feature type="compositionally biased region" description="Low complexity" evidence="5">
    <location>
        <begin position="49"/>
        <end position="71"/>
    </location>
</feature>
<evidence type="ECO:0000256" key="5">
    <source>
        <dbReference type="SAM" id="MobiDB-lite"/>
    </source>
</evidence>
<dbReference type="InterPro" id="IPR002252">
    <property type="entry name" value="Glyco_hydro_36"/>
</dbReference>
<comment type="caution">
    <text evidence="7">The sequence shown here is derived from an EMBL/GenBank/DDBJ whole genome shotgun (WGS) entry which is preliminary data.</text>
</comment>
<feature type="compositionally biased region" description="Pro residues" evidence="5">
    <location>
        <begin position="23"/>
        <end position="35"/>
    </location>
</feature>
<keyword evidence="4" id="KW-0326">Glycosidase</keyword>
<name>A0A7X6R003_9CELL</name>
<dbReference type="InterPro" id="IPR013785">
    <property type="entry name" value="Aldolase_TIM"/>
</dbReference>
<dbReference type="Gene3D" id="3.20.20.70">
    <property type="entry name" value="Aldolase class I"/>
    <property type="match status" value="1"/>
</dbReference>
<dbReference type="InterPro" id="IPR000111">
    <property type="entry name" value="Glyco_hydro_27/36_CS"/>
</dbReference>
<evidence type="ECO:0000256" key="1">
    <source>
        <dbReference type="ARBA" id="ARBA00001255"/>
    </source>
</evidence>
<feature type="region of interest" description="Disordered" evidence="5">
    <location>
        <begin position="1"/>
        <end position="71"/>
    </location>
</feature>
<dbReference type="InterPro" id="IPR050985">
    <property type="entry name" value="Alpha-glycosidase_related"/>
</dbReference>